<feature type="chain" id="PRO_5017273417" description="Periplasmic heavy metal sensor" evidence="1">
    <location>
        <begin position="22"/>
        <end position="141"/>
    </location>
</feature>
<feature type="signal peptide" evidence="1">
    <location>
        <begin position="1"/>
        <end position="21"/>
    </location>
</feature>
<keyword evidence="1" id="KW-0732">Signal</keyword>
<dbReference type="RefSeq" id="WP_120711535.1">
    <property type="nucleotide sequence ID" value="NZ_RBCJ01000002.1"/>
</dbReference>
<accession>A0A3B0CED6</accession>
<gene>
    <name evidence="2" type="ORF">D7Z94_10615</name>
</gene>
<organism evidence="2 3">
    <name type="scientific">Ulvibacterium marinum</name>
    <dbReference type="NCBI Taxonomy" id="2419782"/>
    <lineage>
        <taxon>Bacteria</taxon>
        <taxon>Pseudomonadati</taxon>
        <taxon>Bacteroidota</taxon>
        <taxon>Flavobacteriia</taxon>
        <taxon>Flavobacteriales</taxon>
        <taxon>Flavobacteriaceae</taxon>
        <taxon>Ulvibacterium</taxon>
    </lineage>
</organism>
<proteinExistence type="predicted"/>
<reference evidence="2 3" key="1">
    <citation type="submission" date="2018-10" db="EMBL/GenBank/DDBJ databases">
        <title>Ulvibacterium marinum gen. nov., sp. nov., a novel marine bacterium of the family Flavobacteriaceae, isolated from a culture of the green alga Ulva prolifera.</title>
        <authorList>
            <person name="Zhang Z."/>
        </authorList>
    </citation>
    <scope>NUCLEOTIDE SEQUENCE [LARGE SCALE GENOMIC DNA]</scope>
    <source>
        <strain evidence="2 3">CCMM003</strain>
    </source>
</reference>
<evidence type="ECO:0000313" key="2">
    <source>
        <dbReference type="EMBL" id="RKN81376.1"/>
    </source>
</evidence>
<keyword evidence="3" id="KW-1185">Reference proteome</keyword>
<dbReference type="Proteomes" id="UP000276603">
    <property type="component" value="Unassembled WGS sequence"/>
</dbReference>
<dbReference type="AlphaFoldDB" id="A0A3B0CED6"/>
<protein>
    <recommendedName>
        <fullName evidence="4">Periplasmic heavy metal sensor</fullName>
    </recommendedName>
</protein>
<dbReference type="OrthoDB" id="1438799at2"/>
<dbReference type="EMBL" id="RBCJ01000002">
    <property type="protein sequence ID" value="RKN81376.1"/>
    <property type="molecule type" value="Genomic_DNA"/>
</dbReference>
<evidence type="ECO:0000256" key="1">
    <source>
        <dbReference type="SAM" id="SignalP"/>
    </source>
</evidence>
<evidence type="ECO:0008006" key="4">
    <source>
        <dbReference type="Google" id="ProtNLM"/>
    </source>
</evidence>
<evidence type="ECO:0000313" key="3">
    <source>
        <dbReference type="Proteomes" id="UP000276603"/>
    </source>
</evidence>
<comment type="caution">
    <text evidence="2">The sequence shown here is derived from an EMBL/GenBank/DDBJ whole genome shotgun (WGS) entry which is preliminary data.</text>
</comment>
<sequence length="141" mass="16797">MNIKKITIAICGFLCFFSAIAQDLTEEQKEQLEYKVSVFTSNDKELQKLWYEDRMDEMKIRGKSREDYLKIVEYHALKMEQLRKSKNKISADQMKSKLQERVVFMETDVKEILDQKQFEIHQKTWKAIIKAVILKEGLDVK</sequence>
<name>A0A3B0CED6_9FLAO</name>